<dbReference type="InterPro" id="IPR013120">
    <property type="entry name" value="FAR_NAD-bd"/>
</dbReference>
<dbReference type="InterPro" id="IPR036291">
    <property type="entry name" value="NAD(P)-bd_dom_sf"/>
</dbReference>
<protein>
    <submittedName>
        <fullName evidence="2">dTDP-4-dehydrorhamnose reductase</fullName>
    </submittedName>
</protein>
<keyword evidence="3" id="KW-1185">Reference proteome</keyword>
<evidence type="ECO:0000259" key="1">
    <source>
        <dbReference type="Pfam" id="PF07993"/>
    </source>
</evidence>
<dbReference type="Pfam" id="PF07993">
    <property type="entry name" value="NAD_binding_4"/>
    <property type="match status" value="1"/>
</dbReference>
<organism evidence="2 3">
    <name type="scientific">Aeribacillus alveayuensis</name>
    <dbReference type="NCBI Taxonomy" id="279215"/>
    <lineage>
        <taxon>Bacteria</taxon>
        <taxon>Bacillati</taxon>
        <taxon>Bacillota</taxon>
        <taxon>Bacilli</taxon>
        <taxon>Bacillales</taxon>
        <taxon>Bacillaceae</taxon>
        <taxon>Aeribacillus</taxon>
    </lineage>
</organism>
<feature type="domain" description="Thioester reductase (TE)" evidence="1">
    <location>
        <begin position="2"/>
        <end position="106"/>
    </location>
</feature>
<dbReference type="Gene3D" id="3.40.50.720">
    <property type="entry name" value="NAD(P)-binding Rossmann-like Domain"/>
    <property type="match status" value="1"/>
</dbReference>
<comment type="caution">
    <text evidence="2">The sequence shown here is derived from an EMBL/GenBank/DDBJ whole genome shotgun (WGS) entry which is preliminary data.</text>
</comment>
<evidence type="ECO:0000313" key="2">
    <source>
        <dbReference type="EMBL" id="MDQ0164073.1"/>
    </source>
</evidence>
<dbReference type="Proteomes" id="UP001225646">
    <property type="component" value="Unassembled WGS sequence"/>
</dbReference>
<proteinExistence type="predicted"/>
<dbReference type="EMBL" id="JAUSTR010000044">
    <property type="protein sequence ID" value="MDQ0164073.1"/>
    <property type="molecule type" value="Genomic_DNA"/>
</dbReference>
<name>A0ABT9VSX1_9BACI</name>
<sequence>MAAITDFSERKENIENTNVVGTKNIVTLSRDTDAPLSHVSKAYVYDFPNANRFCKKRNFYEISKRLDEKIVKDSLVKATIIRHSIIFGDSHHGTVSTLQGYHLLSRLIME</sequence>
<reference evidence="2 3" key="1">
    <citation type="submission" date="2023-07" db="EMBL/GenBank/DDBJ databases">
        <title>Genomic Encyclopedia of Type Strains, Phase IV (KMG-IV): sequencing the most valuable type-strain genomes for metagenomic binning, comparative biology and taxonomic classification.</title>
        <authorList>
            <person name="Goeker M."/>
        </authorList>
    </citation>
    <scope>NUCLEOTIDE SEQUENCE [LARGE SCALE GENOMIC DNA]</scope>
    <source>
        <strain evidence="2 3">DSM 19092</strain>
    </source>
</reference>
<gene>
    <name evidence="2" type="ORF">J2S06_003218</name>
</gene>
<accession>A0ABT9VSX1</accession>
<dbReference type="SUPFAM" id="SSF51735">
    <property type="entry name" value="NAD(P)-binding Rossmann-fold domains"/>
    <property type="match status" value="1"/>
</dbReference>
<evidence type="ECO:0000313" key="3">
    <source>
        <dbReference type="Proteomes" id="UP001225646"/>
    </source>
</evidence>